<dbReference type="PANTHER" id="PTHR13763">
    <property type="entry name" value="BREAST CANCER TYPE 1 SUSCEPTIBILITY PROTEIN BRCA1"/>
    <property type="match status" value="1"/>
</dbReference>
<feature type="compositionally biased region" description="Low complexity" evidence="7">
    <location>
        <begin position="51"/>
        <end position="60"/>
    </location>
</feature>
<dbReference type="SUPFAM" id="SSF52113">
    <property type="entry name" value="BRCT domain"/>
    <property type="match status" value="1"/>
</dbReference>
<reference evidence="10" key="1">
    <citation type="submission" date="2021-02" db="EMBL/GenBank/DDBJ databases">
        <authorList>
            <person name="Nowell W R."/>
        </authorList>
    </citation>
    <scope>NUCLEOTIDE SEQUENCE</scope>
</reference>
<keyword evidence="2" id="KW-0677">Repeat</keyword>
<comment type="caution">
    <text evidence="10">The sequence shown here is derived from an EMBL/GenBank/DDBJ whole genome shotgun (WGS) entry which is preliminary data.</text>
</comment>
<feature type="region of interest" description="Disordered" evidence="7">
    <location>
        <begin position="161"/>
        <end position="193"/>
    </location>
</feature>
<dbReference type="GO" id="GO:0004842">
    <property type="term" value="F:ubiquitin-protein transferase activity"/>
    <property type="evidence" value="ECO:0007669"/>
    <property type="project" value="TreeGrafter"/>
</dbReference>
<dbReference type="Pfam" id="PF00533">
    <property type="entry name" value="BRCT"/>
    <property type="match status" value="1"/>
</dbReference>
<sequence length="885" mass="101878">MATVRNRKSDHSCKHFCVKCRSHGTQDLSLDTTHLSIPITDANPTGNTYENTPSPSSNASTTIIEKPSEYGHRILSSTLKHDHSNMSLKRHSRCDKLFNYTQMINRKYMMSMSKVLFQMQKQIYKLKRRTNRVEHVFIKQVKSVQPIIRIPRLTKDQLTNVSIHNDDDDDDNDDILDDTETIPDNNNNNIKLSSNTKKNLKRLNKHKQSKKSRSTIWINNRQKPVDLNKYCSSCRHEFSRRSNFLMHIRNIHKGVIPTIINERNQSLLEINEGNIEKNFNENITDDSQCETTNDQLVDQSGTSDNRLYRRTVTKSIYEPQVHEKVKCDICNKLYRLTYMKVHKRRAHSDEEFLSTSNEINNNVEHCDSVSDKGNDQEALSNENSTPIGALDIQNINTPAAITIADMDTDDEPIRFCTDMTRPIVIAVTCLESYQLSLVEQFLEKFSSHVCQTTSIDSRTTHLITNDDKHSLRSPLSMKLIEAIAHHCFCVSYRWIIDCLKYDRIIEEESYEIEGDDTDVHPHGGPRRSRLIKNQHSLFQNICFMIKCTENPDIRMTNERLEDLITTCGGQIITCVTQRLLDRYQIIVLCDMLYVSERRHNYDQCRSLGIHFVSSDWIGDSEITTSSHSQGDRLIAHLYATFKIMNYQFQTSSPYVHAAMSQAVQSILNGGPLPPNCLVMSVPFQQVQQMLPPFMMKPPFGDIDPKVFPQQIPYYNLSPYLNNSQARAIMPQQNYNYPLATYKNNANINNKKSKKTNHQQPHANVYNSASFDSYMRHLSWSRLFDHSSRKTFKQQNHDEAPINYEKGSNSSKNQRLNSSSSSSSTTSDETIRQVNVSNKQSSNIDPKQQTKGTLPFKYSSEFVPGVGKQQQSQNIKPNDVFIVKKP</sequence>
<evidence type="ECO:0000313" key="11">
    <source>
        <dbReference type="Proteomes" id="UP000663834"/>
    </source>
</evidence>
<evidence type="ECO:0000256" key="1">
    <source>
        <dbReference type="ARBA" id="ARBA00004123"/>
    </source>
</evidence>
<feature type="compositionally biased region" description="Polar residues" evidence="7">
    <location>
        <begin position="831"/>
        <end position="851"/>
    </location>
</feature>
<dbReference type="AlphaFoldDB" id="A0A815WJK9"/>
<feature type="domain" description="BRCT" evidence="9">
    <location>
        <begin position="533"/>
        <end position="617"/>
    </location>
</feature>
<keyword evidence="4" id="KW-0234">DNA repair</keyword>
<name>A0A815WJK9_9BILA</name>
<keyword evidence="6" id="KW-0862">Zinc</keyword>
<evidence type="ECO:0000256" key="7">
    <source>
        <dbReference type="SAM" id="MobiDB-lite"/>
    </source>
</evidence>
<keyword evidence="6" id="KW-0479">Metal-binding</keyword>
<dbReference type="GO" id="GO:0070531">
    <property type="term" value="C:BRCA1-A complex"/>
    <property type="evidence" value="ECO:0007669"/>
    <property type="project" value="TreeGrafter"/>
</dbReference>
<dbReference type="GO" id="GO:0000724">
    <property type="term" value="P:double-strand break repair via homologous recombination"/>
    <property type="evidence" value="ECO:0007669"/>
    <property type="project" value="TreeGrafter"/>
</dbReference>
<evidence type="ECO:0000256" key="2">
    <source>
        <dbReference type="ARBA" id="ARBA00022737"/>
    </source>
</evidence>
<keyword evidence="5" id="KW-0539">Nucleus</keyword>
<proteinExistence type="predicted"/>
<feature type="domain" description="BRCT" evidence="9">
    <location>
        <begin position="438"/>
        <end position="512"/>
    </location>
</feature>
<keyword evidence="3" id="KW-0227">DNA damage</keyword>
<keyword evidence="6" id="KW-0863">Zinc-finger</keyword>
<dbReference type="GO" id="GO:0008270">
    <property type="term" value="F:zinc ion binding"/>
    <property type="evidence" value="ECO:0007669"/>
    <property type="project" value="UniProtKB-KW"/>
</dbReference>
<gene>
    <name evidence="10" type="ORF">KQP761_LOCUS17219</name>
</gene>
<dbReference type="PROSITE" id="PS50172">
    <property type="entry name" value="BRCT"/>
    <property type="match status" value="2"/>
</dbReference>
<dbReference type="EMBL" id="CAJNOW010008785">
    <property type="protein sequence ID" value="CAF1544921.1"/>
    <property type="molecule type" value="Genomic_DNA"/>
</dbReference>
<dbReference type="Gene3D" id="3.40.50.10190">
    <property type="entry name" value="BRCT domain"/>
    <property type="match status" value="2"/>
</dbReference>
<evidence type="ECO:0000256" key="4">
    <source>
        <dbReference type="ARBA" id="ARBA00023204"/>
    </source>
</evidence>
<dbReference type="PROSITE" id="PS00028">
    <property type="entry name" value="ZINC_FINGER_C2H2_1"/>
    <property type="match status" value="1"/>
</dbReference>
<evidence type="ECO:0000256" key="5">
    <source>
        <dbReference type="ARBA" id="ARBA00023242"/>
    </source>
</evidence>
<dbReference type="GO" id="GO:0045944">
    <property type="term" value="P:positive regulation of transcription by RNA polymerase II"/>
    <property type="evidence" value="ECO:0007669"/>
    <property type="project" value="TreeGrafter"/>
</dbReference>
<dbReference type="InterPro" id="IPR036420">
    <property type="entry name" value="BRCT_dom_sf"/>
</dbReference>
<feature type="compositionally biased region" description="Acidic residues" evidence="7">
    <location>
        <begin position="166"/>
        <end position="181"/>
    </location>
</feature>
<evidence type="ECO:0000256" key="6">
    <source>
        <dbReference type="PROSITE-ProRule" id="PRU00042"/>
    </source>
</evidence>
<feature type="region of interest" description="Disordered" evidence="7">
    <location>
        <begin position="41"/>
        <end position="60"/>
    </location>
</feature>
<dbReference type="Proteomes" id="UP000663834">
    <property type="component" value="Unassembled WGS sequence"/>
</dbReference>
<organism evidence="10 11">
    <name type="scientific">Rotaria magnacalcarata</name>
    <dbReference type="NCBI Taxonomy" id="392030"/>
    <lineage>
        <taxon>Eukaryota</taxon>
        <taxon>Metazoa</taxon>
        <taxon>Spiralia</taxon>
        <taxon>Gnathifera</taxon>
        <taxon>Rotifera</taxon>
        <taxon>Eurotatoria</taxon>
        <taxon>Bdelloidea</taxon>
        <taxon>Philodinida</taxon>
        <taxon>Philodinidae</taxon>
        <taxon>Rotaria</taxon>
    </lineage>
</organism>
<protein>
    <submittedName>
        <fullName evidence="10">Uncharacterized protein</fullName>
    </submittedName>
</protein>
<evidence type="ECO:0000256" key="3">
    <source>
        <dbReference type="ARBA" id="ARBA00022763"/>
    </source>
</evidence>
<evidence type="ECO:0000259" key="9">
    <source>
        <dbReference type="PROSITE" id="PS50172"/>
    </source>
</evidence>
<evidence type="ECO:0000259" key="8">
    <source>
        <dbReference type="PROSITE" id="PS50157"/>
    </source>
</evidence>
<feature type="domain" description="C2H2-type" evidence="8">
    <location>
        <begin position="229"/>
        <end position="257"/>
    </location>
</feature>
<feature type="compositionally biased region" description="Low complexity" evidence="7">
    <location>
        <begin position="807"/>
        <end position="826"/>
    </location>
</feature>
<dbReference type="PROSITE" id="PS50157">
    <property type="entry name" value="ZINC_FINGER_C2H2_2"/>
    <property type="match status" value="1"/>
</dbReference>
<dbReference type="SMART" id="SM00292">
    <property type="entry name" value="BRCT"/>
    <property type="match status" value="2"/>
</dbReference>
<dbReference type="GO" id="GO:0031436">
    <property type="term" value="C:BRCA1-BARD1 complex"/>
    <property type="evidence" value="ECO:0007669"/>
    <property type="project" value="TreeGrafter"/>
</dbReference>
<dbReference type="InterPro" id="IPR031099">
    <property type="entry name" value="BRCA1-associated"/>
</dbReference>
<accession>A0A815WJK9</accession>
<dbReference type="InterPro" id="IPR001357">
    <property type="entry name" value="BRCT_dom"/>
</dbReference>
<dbReference type="OrthoDB" id="6105938at2759"/>
<feature type="region of interest" description="Disordered" evidence="7">
    <location>
        <begin position="789"/>
        <end position="854"/>
    </location>
</feature>
<dbReference type="InterPro" id="IPR013087">
    <property type="entry name" value="Znf_C2H2_type"/>
</dbReference>
<comment type="subcellular location">
    <subcellularLocation>
        <location evidence="1">Nucleus</location>
    </subcellularLocation>
</comment>
<dbReference type="PANTHER" id="PTHR13763:SF0">
    <property type="entry name" value="BREAST CANCER TYPE 1 SUSCEPTIBILITY PROTEIN"/>
    <property type="match status" value="1"/>
</dbReference>
<evidence type="ECO:0000313" key="10">
    <source>
        <dbReference type="EMBL" id="CAF1544921.1"/>
    </source>
</evidence>